<dbReference type="PANTHER" id="PTHR33116">
    <property type="entry name" value="REVERSE TRANSCRIPTASE ZINC-BINDING DOMAIN-CONTAINING PROTEIN-RELATED-RELATED"/>
    <property type="match status" value="1"/>
</dbReference>
<evidence type="ECO:0000259" key="1">
    <source>
        <dbReference type="Pfam" id="PF13966"/>
    </source>
</evidence>
<name>A0AAW2PG83_SESRA</name>
<dbReference type="AlphaFoldDB" id="A0AAW2PG83"/>
<proteinExistence type="predicted"/>
<dbReference type="Pfam" id="PF13966">
    <property type="entry name" value="zf-RVT"/>
    <property type="match status" value="1"/>
</dbReference>
<dbReference type="InterPro" id="IPR026960">
    <property type="entry name" value="RVT-Znf"/>
</dbReference>
<organism evidence="2">
    <name type="scientific">Sesamum radiatum</name>
    <name type="common">Black benniseed</name>
    <dbReference type="NCBI Taxonomy" id="300843"/>
    <lineage>
        <taxon>Eukaryota</taxon>
        <taxon>Viridiplantae</taxon>
        <taxon>Streptophyta</taxon>
        <taxon>Embryophyta</taxon>
        <taxon>Tracheophyta</taxon>
        <taxon>Spermatophyta</taxon>
        <taxon>Magnoliopsida</taxon>
        <taxon>eudicotyledons</taxon>
        <taxon>Gunneridae</taxon>
        <taxon>Pentapetalae</taxon>
        <taxon>asterids</taxon>
        <taxon>lamiids</taxon>
        <taxon>Lamiales</taxon>
        <taxon>Pedaliaceae</taxon>
        <taxon>Sesamum</taxon>
    </lineage>
</organism>
<reference evidence="2" key="1">
    <citation type="submission" date="2020-06" db="EMBL/GenBank/DDBJ databases">
        <authorList>
            <person name="Li T."/>
            <person name="Hu X."/>
            <person name="Zhang T."/>
            <person name="Song X."/>
            <person name="Zhang H."/>
            <person name="Dai N."/>
            <person name="Sheng W."/>
            <person name="Hou X."/>
            <person name="Wei L."/>
        </authorList>
    </citation>
    <scope>NUCLEOTIDE SEQUENCE</scope>
    <source>
        <strain evidence="2">G02</strain>
        <tissue evidence="2">Leaf</tissue>
    </source>
</reference>
<evidence type="ECO:0000313" key="2">
    <source>
        <dbReference type="EMBL" id="KAL0355160.1"/>
    </source>
</evidence>
<sequence length="472" mass="53978">MDQALKQALASQLGVVQVDKHEKYLGLPTVAGRSKRELFVSLKNRIWSKMQNWGAKRLSQAGRMVLIKAVAQAIPTYAMGCFLLPDGLLHDLESMSAKFFWQQNERQSIHWLSWKKLCKDKNNGGVGFRTLKAFNLALLAKQARRLITYPDSLLSQIMKAKYYPESDFFRAKCGGQPSYTWRSILASRDLIRQGARWKVGDGKLINIASDPWLPRPLSFKLIMRPKTLQETSNVSELLIEEGRRWNEELPEKEFGEEDVQSIKSIEIPSPVSTDVLVWHFGNKGNFSVKSAYELYIQQIDEASTSVSFGQGKNLPGGWRFLWQAKVPPKVKLLAWRACKDALPVCYNLRRRGLLIATNCIRCGDDTEDVLHVLLRCSFSRQVWALSSLPWRWIKSEGSSTEEWMRGVWQELNGSDFSLFLLICWCLWWSRNQLAFEAISLQPMDIIISARRVLLSFQRDPMVQTPPGVMGSS</sequence>
<comment type="caution">
    <text evidence="2">The sequence shown here is derived from an EMBL/GenBank/DDBJ whole genome shotgun (WGS) entry which is preliminary data.</text>
</comment>
<feature type="domain" description="Reverse transcriptase zinc-binding" evidence="1">
    <location>
        <begin position="286"/>
        <end position="383"/>
    </location>
</feature>
<dbReference type="EMBL" id="JACGWJ010000017">
    <property type="protein sequence ID" value="KAL0355160.1"/>
    <property type="molecule type" value="Genomic_DNA"/>
</dbReference>
<gene>
    <name evidence="2" type="ORF">Sradi_3962900</name>
</gene>
<accession>A0AAW2PG83</accession>
<reference evidence="2" key="2">
    <citation type="journal article" date="2024" name="Plant">
        <title>Genomic evolution and insights into agronomic trait innovations of Sesamum species.</title>
        <authorList>
            <person name="Miao H."/>
            <person name="Wang L."/>
            <person name="Qu L."/>
            <person name="Liu H."/>
            <person name="Sun Y."/>
            <person name="Le M."/>
            <person name="Wang Q."/>
            <person name="Wei S."/>
            <person name="Zheng Y."/>
            <person name="Lin W."/>
            <person name="Duan Y."/>
            <person name="Cao H."/>
            <person name="Xiong S."/>
            <person name="Wang X."/>
            <person name="Wei L."/>
            <person name="Li C."/>
            <person name="Ma Q."/>
            <person name="Ju M."/>
            <person name="Zhao R."/>
            <person name="Li G."/>
            <person name="Mu C."/>
            <person name="Tian Q."/>
            <person name="Mei H."/>
            <person name="Zhang T."/>
            <person name="Gao T."/>
            <person name="Zhang H."/>
        </authorList>
    </citation>
    <scope>NUCLEOTIDE SEQUENCE</scope>
    <source>
        <strain evidence="2">G02</strain>
    </source>
</reference>
<protein>
    <submittedName>
        <fullName evidence="2">Mitochondrial protein</fullName>
    </submittedName>
</protein>
<dbReference type="PANTHER" id="PTHR33116:SF86">
    <property type="entry name" value="REVERSE TRANSCRIPTASE DOMAIN-CONTAINING PROTEIN"/>
    <property type="match status" value="1"/>
</dbReference>